<dbReference type="Proteomes" id="UP000813463">
    <property type="component" value="Chromosome 4"/>
</dbReference>
<evidence type="ECO:0000313" key="3">
    <source>
        <dbReference type="RefSeq" id="XP_056697423.1"/>
    </source>
</evidence>
<protein>
    <recommendedName>
        <fullName evidence="1">Transposase-associated domain-containing protein</fullName>
    </recommendedName>
</protein>
<feature type="domain" description="Transposase-associated" evidence="1">
    <location>
        <begin position="8"/>
        <end position="76"/>
    </location>
</feature>
<accession>A0ABM3RP98</accession>
<dbReference type="PANTHER" id="PTHR10775:SF191">
    <property type="match status" value="1"/>
</dbReference>
<evidence type="ECO:0000259" key="1">
    <source>
        <dbReference type="Pfam" id="PF13963"/>
    </source>
</evidence>
<name>A0ABM3RP98_SPIOL</name>
<gene>
    <name evidence="3" type="primary">LOC130471374</name>
</gene>
<dbReference type="Pfam" id="PF13963">
    <property type="entry name" value="Transpos_assoc"/>
    <property type="match status" value="1"/>
</dbReference>
<reference evidence="3" key="2">
    <citation type="submission" date="2025-08" db="UniProtKB">
        <authorList>
            <consortium name="RefSeq"/>
        </authorList>
    </citation>
    <scope>IDENTIFICATION</scope>
    <source>
        <tissue evidence="3">Leaf</tissue>
    </source>
</reference>
<evidence type="ECO:0000313" key="2">
    <source>
        <dbReference type="Proteomes" id="UP000813463"/>
    </source>
</evidence>
<organism evidence="2 3">
    <name type="scientific">Spinacia oleracea</name>
    <name type="common">Spinach</name>
    <dbReference type="NCBI Taxonomy" id="3562"/>
    <lineage>
        <taxon>Eukaryota</taxon>
        <taxon>Viridiplantae</taxon>
        <taxon>Streptophyta</taxon>
        <taxon>Embryophyta</taxon>
        <taxon>Tracheophyta</taxon>
        <taxon>Spermatophyta</taxon>
        <taxon>Magnoliopsida</taxon>
        <taxon>eudicotyledons</taxon>
        <taxon>Gunneridae</taxon>
        <taxon>Pentapetalae</taxon>
        <taxon>Caryophyllales</taxon>
        <taxon>Chenopodiaceae</taxon>
        <taxon>Chenopodioideae</taxon>
        <taxon>Anserineae</taxon>
        <taxon>Spinacia</taxon>
    </lineage>
</organism>
<dbReference type="InterPro" id="IPR004242">
    <property type="entry name" value="Transposase_21"/>
</dbReference>
<reference evidence="2" key="1">
    <citation type="journal article" date="2021" name="Nat. Commun.">
        <title>Genomic analyses provide insights into spinach domestication and the genetic basis of agronomic traits.</title>
        <authorList>
            <person name="Cai X."/>
            <person name="Sun X."/>
            <person name="Xu C."/>
            <person name="Sun H."/>
            <person name="Wang X."/>
            <person name="Ge C."/>
            <person name="Zhang Z."/>
            <person name="Wang Q."/>
            <person name="Fei Z."/>
            <person name="Jiao C."/>
            <person name="Wang Q."/>
        </authorList>
    </citation>
    <scope>NUCLEOTIDE SEQUENCE [LARGE SCALE GENOMIC DNA]</scope>
    <source>
        <strain evidence="2">cv. Varoflay</strain>
    </source>
</reference>
<sequence>MYDRLDGRSLKPNFLKGVGEFIEFCKEHPICNDGDKIRCSCPLCDNRRCHDTETVRVYWYKKGFVSNYYQWICQGESLVESSHVQPNQYRDMVIDALGNNQEHLLNEEGNSVEEEPNDEAKKFIDLLKADGDPLYEGSKLSVLEMASRIASLKCEFNLNHRCVDGFASLLNDAIPNNNQMGRTFNSTKKVLEGLELPHERIHTCPKGCLLFWKGDAQLDKCRVCGSDRYKKTAKGKLIPAKVLIYFPITPRLQRLYSTKNISEDMTWHAKNPRVQNTFAHPSDSQAWKHLDTTFPNFASEPRNVRLGLCTDGFAPHELKQLREVGAMTYDISSKQNFNLRATLLWTISDFPAYGMLSGWSTAGKKACHYCMDKSKAFWLEHGGKVSWFDCHQQFIPHDHPFRKNKTAFCKNKVEHGMGPHIMCGEELWQCVKDLPKATDGPEALKKLKSA</sequence>
<dbReference type="PANTHER" id="PTHR10775">
    <property type="entry name" value="OS08G0208400 PROTEIN"/>
    <property type="match status" value="1"/>
</dbReference>
<keyword evidence="2" id="KW-1185">Reference proteome</keyword>
<proteinExistence type="predicted"/>
<dbReference type="Pfam" id="PF02992">
    <property type="entry name" value="Transposase_21"/>
    <property type="match status" value="2"/>
</dbReference>
<dbReference type="RefSeq" id="XP_056697423.1">
    <property type="nucleotide sequence ID" value="XM_056841445.1"/>
</dbReference>
<dbReference type="GeneID" id="130471374"/>
<dbReference type="InterPro" id="IPR029480">
    <property type="entry name" value="Transpos_assoc"/>
</dbReference>